<proteinExistence type="predicted"/>
<evidence type="ECO:0000313" key="3">
    <source>
        <dbReference type="EMBL" id="TCU14992.1"/>
    </source>
</evidence>
<dbReference type="AlphaFoldDB" id="A0AAX2QBL1"/>
<dbReference type="EMBL" id="SMBI01000020">
    <property type="protein sequence ID" value="TCU14992.1"/>
    <property type="molecule type" value="Genomic_DNA"/>
</dbReference>
<evidence type="ECO:0000313" key="2">
    <source>
        <dbReference type="EMBL" id="MBB3166562.1"/>
    </source>
</evidence>
<accession>A0AAX2QBL1</accession>
<comment type="caution">
    <text evidence="3">The sequence shown here is derived from an EMBL/GenBank/DDBJ whole genome shotgun (WGS) entry which is preliminary data.</text>
</comment>
<reference evidence="3 4" key="1">
    <citation type="submission" date="2019-03" db="EMBL/GenBank/DDBJ databases">
        <title>Genomic Encyclopedia of Type Strains, Phase IV (KMG-V): Genome sequencing to study the core and pangenomes of soil and plant-associated prokaryotes.</title>
        <authorList>
            <person name="Whitman W."/>
        </authorList>
    </citation>
    <scope>NUCLEOTIDE SEQUENCE [LARGE SCALE GENOMIC DNA]</scope>
    <source>
        <strain evidence="3 4">FB403</strain>
    </source>
</reference>
<evidence type="ECO:0000313" key="5">
    <source>
        <dbReference type="Proteomes" id="UP000542811"/>
    </source>
</evidence>
<feature type="compositionally biased region" description="Basic and acidic residues" evidence="1">
    <location>
        <begin position="55"/>
        <end position="72"/>
    </location>
</feature>
<feature type="region of interest" description="Disordered" evidence="1">
    <location>
        <begin position="1"/>
        <end position="35"/>
    </location>
</feature>
<keyword evidence="5" id="KW-1185">Reference proteome</keyword>
<name>A0AAX2QBL1_9HYPH</name>
<sequence length="97" mass="10950">MSSNLPKKGAIVELNNWGQPQLPPKAERVYGKPGKGDCTAMYLDREGKVQSAHFRMPEARQAKGKGRSDRARCRGRKRGHRRFSQDPAGRDPKRHPT</sequence>
<reference evidence="2 5" key="2">
    <citation type="submission" date="2020-08" db="EMBL/GenBank/DDBJ databases">
        <title>Genomic Encyclopedia of Type Strains, Phase III (KMG-III): the genomes of soil and plant-associated and newly described type strains.</title>
        <authorList>
            <person name="Whitman W."/>
        </authorList>
    </citation>
    <scope>NUCLEOTIDE SEQUENCE [LARGE SCALE GENOMIC DNA]</scope>
    <source>
        <strain evidence="2 5">CECT 8280</strain>
    </source>
</reference>
<dbReference type="EMBL" id="JACHXX010000019">
    <property type="protein sequence ID" value="MBB3166562.1"/>
    <property type="molecule type" value="Genomic_DNA"/>
</dbReference>
<dbReference type="Proteomes" id="UP000542811">
    <property type="component" value="Unassembled WGS sequence"/>
</dbReference>
<organism evidence="3 4">
    <name type="scientific">Rhizobium laguerreae</name>
    <dbReference type="NCBI Taxonomy" id="1076926"/>
    <lineage>
        <taxon>Bacteria</taxon>
        <taxon>Pseudomonadati</taxon>
        <taxon>Pseudomonadota</taxon>
        <taxon>Alphaproteobacteria</taxon>
        <taxon>Hyphomicrobiales</taxon>
        <taxon>Rhizobiaceae</taxon>
        <taxon>Rhizobium/Agrobacterium group</taxon>
        <taxon>Rhizobium</taxon>
    </lineage>
</organism>
<gene>
    <name evidence="3" type="ORF">EV131_1205</name>
    <name evidence="2" type="ORF">FHS25_007080</name>
</gene>
<dbReference type="Proteomes" id="UP000295021">
    <property type="component" value="Unassembled WGS sequence"/>
</dbReference>
<feature type="compositionally biased region" description="Basic residues" evidence="1">
    <location>
        <begin position="73"/>
        <end position="82"/>
    </location>
</feature>
<evidence type="ECO:0000313" key="4">
    <source>
        <dbReference type="Proteomes" id="UP000295021"/>
    </source>
</evidence>
<feature type="region of interest" description="Disordered" evidence="1">
    <location>
        <begin position="49"/>
        <end position="97"/>
    </location>
</feature>
<protein>
    <submittedName>
        <fullName evidence="3">Uncharacterized protein</fullName>
    </submittedName>
</protein>
<evidence type="ECO:0000256" key="1">
    <source>
        <dbReference type="SAM" id="MobiDB-lite"/>
    </source>
</evidence>